<evidence type="ECO:0000256" key="4">
    <source>
        <dbReference type="ARBA" id="ARBA00012280"/>
    </source>
</evidence>
<dbReference type="InterPro" id="IPR001017">
    <property type="entry name" value="DH_E1"/>
</dbReference>
<dbReference type="Pfam" id="PF16870">
    <property type="entry name" value="OxoGdeHyase_C"/>
    <property type="match status" value="1"/>
</dbReference>
<organism evidence="9 10">
    <name type="scientific">Acanthopleuribacter pedis</name>
    <dbReference type="NCBI Taxonomy" id="442870"/>
    <lineage>
        <taxon>Bacteria</taxon>
        <taxon>Pseudomonadati</taxon>
        <taxon>Acidobacteriota</taxon>
        <taxon>Holophagae</taxon>
        <taxon>Acanthopleuribacterales</taxon>
        <taxon>Acanthopleuribacteraceae</taxon>
        <taxon>Acanthopleuribacter</taxon>
    </lineage>
</organism>
<keyword evidence="6" id="KW-0786">Thiamine pyrophosphate</keyword>
<proteinExistence type="inferred from homology"/>
<dbReference type="GO" id="GO:0030976">
    <property type="term" value="F:thiamine pyrophosphate binding"/>
    <property type="evidence" value="ECO:0007669"/>
    <property type="project" value="InterPro"/>
</dbReference>
<dbReference type="PROSITE" id="PS50042">
    <property type="entry name" value="CNMP_BINDING_3"/>
    <property type="match status" value="1"/>
</dbReference>
<feature type="region of interest" description="Disordered" evidence="7">
    <location>
        <begin position="38"/>
        <end position="75"/>
    </location>
</feature>
<dbReference type="Pfam" id="PF16078">
    <property type="entry name" value="2-oxogl_dehyd_N"/>
    <property type="match status" value="1"/>
</dbReference>
<dbReference type="GO" id="GO:0004591">
    <property type="term" value="F:oxoglutarate dehydrogenase (succinyl-transferring) activity"/>
    <property type="evidence" value="ECO:0007669"/>
    <property type="project" value="UniProtKB-EC"/>
</dbReference>
<dbReference type="InterPro" id="IPR032106">
    <property type="entry name" value="2-oxogl_dehyd_N"/>
</dbReference>
<evidence type="ECO:0000256" key="5">
    <source>
        <dbReference type="ARBA" id="ARBA00023002"/>
    </source>
</evidence>
<dbReference type="PANTHER" id="PTHR23152:SF4">
    <property type="entry name" value="2-OXOADIPATE DEHYDROGENASE COMPLEX COMPONENT E1"/>
    <property type="match status" value="1"/>
</dbReference>
<dbReference type="SMART" id="SM00100">
    <property type="entry name" value="cNMP"/>
    <property type="match status" value="1"/>
</dbReference>
<gene>
    <name evidence="9" type="ORF">J3U88_21410</name>
</gene>
<dbReference type="InterPro" id="IPR029061">
    <property type="entry name" value="THDP-binding"/>
</dbReference>
<dbReference type="SUPFAM" id="SSF52518">
    <property type="entry name" value="Thiamin diphosphate-binding fold (THDP-binding)"/>
    <property type="match status" value="2"/>
</dbReference>
<dbReference type="SMART" id="SM00861">
    <property type="entry name" value="Transket_pyr"/>
    <property type="match status" value="1"/>
</dbReference>
<reference evidence="9" key="1">
    <citation type="submission" date="2021-03" db="EMBL/GenBank/DDBJ databases">
        <authorList>
            <person name="Wang G."/>
        </authorList>
    </citation>
    <scope>NUCLEOTIDE SEQUENCE</scope>
    <source>
        <strain evidence="9">KCTC 12899</strain>
    </source>
</reference>
<dbReference type="Gene3D" id="2.60.120.10">
    <property type="entry name" value="Jelly Rolls"/>
    <property type="match status" value="1"/>
</dbReference>
<dbReference type="InterPro" id="IPR018490">
    <property type="entry name" value="cNMP-bd_dom_sf"/>
</dbReference>
<feature type="domain" description="Cyclic nucleotide-binding" evidence="8">
    <location>
        <begin position="113"/>
        <end position="211"/>
    </location>
</feature>
<dbReference type="Gene3D" id="3.40.50.12470">
    <property type="match status" value="1"/>
</dbReference>
<dbReference type="CDD" id="cd00038">
    <property type="entry name" value="CAP_ED"/>
    <property type="match status" value="1"/>
</dbReference>
<keyword evidence="5 9" id="KW-0560">Oxidoreductase</keyword>
<keyword evidence="10" id="KW-1185">Reference proteome</keyword>
<dbReference type="InterPro" id="IPR000595">
    <property type="entry name" value="cNMP-bd_dom"/>
</dbReference>
<dbReference type="EC" id="1.2.4.2" evidence="4"/>
<dbReference type="NCBIfam" id="NF006914">
    <property type="entry name" value="PRK09404.1"/>
    <property type="match status" value="1"/>
</dbReference>
<dbReference type="NCBIfam" id="TIGR00239">
    <property type="entry name" value="2oxo_dh_E1"/>
    <property type="match status" value="1"/>
</dbReference>
<dbReference type="Proteomes" id="UP000664417">
    <property type="component" value="Unassembled WGS sequence"/>
</dbReference>
<dbReference type="InterPro" id="IPR031717">
    <property type="entry name" value="ODO-1/KGD_C"/>
</dbReference>
<dbReference type="PROSITE" id="PS00889">
    <property type="entry name" value="CNMP_BINDING_2"/>
    <property type="match status" value="1"/>
</dbReference>
<comment type="similarity">
    <text evidence="3">Belongs to the alpha-ketoglutarate dehydrogenase family.</text>
</comment>
<dbReference type="GO" id="GO:0045252">
    <property type="term" value="C:oxoglutarate dehydrogenase complex"/>
    <property type="evidence" value="ECO:0007669"/>
    <property type="project" value="TreeGrafter"/>
</dbReference>
<dbReference type="PIRSF" id="PIRSF000157">
    <property type="entry name" value="Oxoglu_dh_E1"/>
    <property type="match status" value="1"/>
</dbReference>
<dbReference type="NCBIfam" id="NF008907">
    <property type="entry name" value="PRK12270.1"/>
    <property type="match status" value="1"/>
</dbReference>
<comment type="function">
    <text evidence="2">E1 component of the 2-oxoglutarate dehydrogenase (OGDH) complex which catalyzes the decarboxylation of 2-oxoglutarate, the first step in the conversion of 2-oxoglutarate to succinyl-CoA and CO(2).</text>
</comment>
<dbReference type="InterPro" id="IPR014710">
    <property type="entry name" value="RmlC-like_jellyroll"/>
</dbReference>
<dbReference type="RefSeq" id="WP_207861025.1">
    <property type="nucleotide sequence ID" value="NZ_JAFREP010000021.1"/>
</dbReference>
<dbReference type="InterPro" id="IPR011603">
    <property type="entry name" value="2oxoglutarate_DH_E1"/>
</dbReference>
<evidence type="ECO:0000313" key="9">
    <source>
        <dbReference type="EMBL" id="MBO1321051.1"/>
    </source>
</evidence>
<sequence length="1097" mass="123397">MRNFPFYSQNLVYVESIYESYLEDPERVSPEWRRYFESDGEVPASPTPTPARPAASLGAAPVPARPAKTDDFAPVSPTTAGAPALSLGAHEEEKRAQLAQSDTVLAYLNQISLFELVTAEDLKAIAAITDLVEKNEGEIISQTGQAANDFFYIIEGLVAIIKKGVEINFLGAGEMIGELAVFDDRPRSATMVAKTACRLIHIQRDRLYQVMQARSSLDLGLVHVLAARLRDAAFRQERADRLVTAYRERGHVKAHIDPLGILDQIEHPELTLEHYGFRQEDLDLKLTVKIGKASVSRSLRDIINHLEDTYCRSIGVQYTHIDDLDIQEWIRLRMEDPSLRMRMTAEEQKHILRKLADAENFESFLHRKFVGAKRFSLEGAESLIPLLENAIEEAGAHDTDEVIIGMAHRGRLNVLVNIMGKPASQVFREFKDTSPDTHGGRGDVKYHLGYGSDHRTASGKNLHLSLCFNPSHLEFVGPVCMGRARAKQDRFGDVGRARALALVIHGDAAFAGQGVVQEMLNLSELNGYCTGGTVHIILNNQVGFTTDPSDARSTQYATDVARMLQIPIFHVNGEDPEAVARSIRIAMDFRKKFRKDIVIDMYSYRKYGHNEGDDPGFTQPTLYQKIKKRPTVREFYVKNLLKLGGISQEEADRIQEESKAHLEAEYQHAEDPDGAYIEIEMGQGLWKPYRGGLDKEVPEVDTKVRLEKLRKLLIKISEYPDTFKPHTKIQRFLKQQKEMAEGERLLSWGNGEALAFATLLDEGYPVRFTGQDVQRGTFSHRHAVLHDSRNNELFTPLAQVAQNGAFLEIYNSPLSEVAVMGFEYGYSLDYPEALTIWEAQFGDFSNVAQVIIDQFISTSEEKWRRLSGLALFLPHGFEGQGPEHSSARLERFLMLAADDNIQVVNLTTPAQLFHCLRRQVLRPWRKPLIVMSPKSLLRHPEAVSPLSDLAEGGFQRVIADDEVDPDKVSRILLCSGKVYYELLAARRENDMHHVAILRLEQYYPFPSDLLKRVLSSYKSDVPVYWVQEEPHNMGAWPFLKLKLGNYIEGGGSHHLFCVSRPEAASPATGSAANHRVNQERLIHEALGLTVSQPSSTT</sequence>
<dbReference type="PANTHER" id="PTHR23152">
    <property type="entry name" value="2-OXOGLUTARATE DEHYDROGENASE"/>
    <property type="match status" value="1"/>
</dbReference>
<protein>
    <recommendedName>
        <fullName evidence="4">oxoglutarate dehydrogenase (succinyl-transferring)</fullName>
        <ecNumber evidence="4">1.2.4.2</ecNumber>
    </recommendedName>
</protein>
<comment type="caution">
    <text evidence="9">The sequence shown here is derived from an EMBL/GenBank/DDBJ whole genome shotgun (WGS) entry which is preliminary data.</text>
</comment>
<dbReference type="Pfam" id="PF00676">
    <property type="entry name" value="E1_dh"/>
    <property type="match status" value="1"/>
</dbReference>
<evidence type="ECO:0000259" key="8">
    <source>
        <dbReference type="PROSITE" id="PS50042"/>
    </source>
</evidence>
<evidence type="ECO:0000256" key="7">
    <source>
        <dbReference type="SAM" id="MobiDB-lite"/>
    </source>
</evidence>
<dbReference type="InterPro" id="IPR042179">
    <property type="entry name" value="KGD_C_sf"/>
</dbReference>
<dbReference type="Gene3D" id="3.40.50.11610">
    <property type="entry name" value="Multifunctional 2-oxoglutarate metabolism enzyme, C-terminal domain"/>
    <property type="match status" value="1"/>
</dbReference>
<dbReference type="GO" id="GO:0006099">
    <property type="term" value="P:tricarboxylic acid cycle"/>
    <property type="evidence" value="ECO:0007669"/>
    <property type="project" value="TreeGrafter"/>
</dbReference>
<accession>A0A8J7U752</accession>
<dbReference type="GO" id="GO:0005829">
    <property type="term" value="C:cytosol"/>
    <property type="evidence" value="ECO:0007669"/>
    <property type="project" value="TreeGrafter"/>
</dbReference>
<name>A0A8J7U752_9BACT</name>
<dbReference type="Pfam" id="PF00027">
    <property type="entry name" value="cNMP_binding"/>
    <property type="match status" value="1"/>
</dbReference>
<dbReference type="CDD" id="cd02016">
    <property type="entry name" value="TPP_E1_OGDC_like"/>
    <property type="match status" value="1"/>
</dbReference>
<dbReference type="Gene3D" id="1.10.287.1150">
    <property type="entry name" value="TPP helical domain"/>
    <property type="match status" value="1"/>
</dbReference>
<dbReference type="EMBL" id="JAFREP010000021">
    <property type="protein sequence ID" value="MBO1321051.1"/>
    <property type="molecule type" value="Genomic_DNA"/>
</dbReference>
<dbReference type="SUPFAM" id="SSF51206">
    <property type="entry name" value="cAMP-binding domain-like"/>
    <property type="match status" value="1"/>
</dbReference>
<dbReference type="Gene3D" id="3.40.50.970">
    <property type="match status" value="1"/>
</dbReference>
<dbReference type="Pfam" id="PF02779">
    <property type="entry name" value="Transket_pyr"/>
    <property type="match status" value="1"/>
</dbReference>
<comment type="cofactor">
    <cofactor evidence="1">
        <name>thiamine diphosphate</name>
        <dbReference type="ChEBI" id="CHEBI:58937"/>
    </cofactor>
</comment>
<evidence type="ECO:0000256" key="3">
    <source>
        <dbReference type="ARBA" id="ARBA00006936"/>
    </source>
</evidence>
<evidence type="ECO:0000256" key="2">
    <source>
        <dbReference type="ARBA" id="ARBA00003906"/>
    </source>
</evidence>
<dbReference type="InterPro" id="IPR018488">
    <property type="entry name" value="cNMP-bd_CS"/>
</dbReference>
<dbReference type="AlphaFoldDB" id="A0A8J7U752"/>
<evidence type="ECO:0000313" key="10">
    <source>
        <dbReference type="Proteomes" id="UP000664417"/>
    </source>
</evidence>
<evidence type="ECO:0000256" key="1">
    <source>
        <dbReference type="ARBA" id="ARBA00001964"/>
    </source>
</evidence>
<dbReference type="InterPro" id="IPR005475">
    <property type="entry name" value="Transketolase-like_Pyr-bd"/>
</dbReference>
<evidence type="ECO:0000256" key="6">
    <source>
        <dbReference type="ARBA" id="ARBA00023052"/>
    </source>
</evidence>